<feature type="transmembrane region" description="Helical" evidence="1">
    <location>
        <begin position="57"/>
        <end position="79"/>
    </location>
</feature>
<name>A0AAW7YVE6_9STAP</name>
<protein>
    <submittedName>
        <fullName evidence="2">DUF368 domain-containing protein</fullName>
    </submittedName>
</protein>
<keyword evidence="1" id="KW-0812">Transmembrane</keyword>
<reference evidence="2" key="1">
    <citation type="submission" date="2023-07" db="EMBL/GenBank/DDBJ databases">
        <title>Genome content predicts the carbon catabolic preferences of heterotrophic bacteria.</title>
        <authorList>
            <person name="Gralka M."/>
        </authorList>
    </citation>
    <scope>NUCLEOTIDE SEQUENCE</scope>
    <source>
        <strain evidence="2">E2R20</strain>
    </source>
</reference>
<proteinExistence type="predicted"/>
<keyword evidence="3" id="KW-1185">Reference proteome</keyword>
<dbReference type="Proteomes" id="UP001170310">
    <property type="component" value="Unassembled WGS sequence"/>
</dbReference>
<sequence length="286" mass="31099">MKNFKWINLIKGFGMGTSDLVPGVSGGTIALLLGIYDGFISSISGLFSKRFWPSFKFLLPIVIGMLLAIGILSNLFNYLLSAHEVPTMFFFTGLIIGIIPYLLKVSHFKTTFKTKHYIVVLIGIALLVIMTLLNSGDKHAGETLSLTTSLIIKYYIAGICASSAMLLPGISGSFMLLIFGAYGTVMFAISELVKFNFDALPILLIVGLGILSGFLISSKLIQYLLHHHTTVTFALIIGFVIGSIYAVFPGIPTSLVTWIISILTLIIGFIVSYILGQITVKNEESI</sequence>
<evidence type="ECO:0000256" key="1">
    <source>
        <dbReference type="SAM" id="Phobius"/>
    </source>
</evidence>
<evidence type="ECO:0000313" key="3">
    <source>
        <dbReference type="Proteomes" id="UP001170310"/>
    </source>
</evidence>
<dbReference type="RefSeq" id="WP_303521273.1">
    <property type="nucleotide sequence ID" value="NZ_JAUOQO010000006.1"/>
</dbReference>
<dbReference type="Pfam" id="PF04018">
    <property type="entry name" value="VCA0040-like"/>
    <property type="match status" value="1"/>
</dbReference>
<feature type="transmembrane region" description="Helical" evidence="1">
    <location>
        <begin position="199"/>
        <end position="217"/>
    </location>
</feature>
<dbReference type="PANTHER" id="PTHR37308">
    <property type="entry name" value="INTEGRAL MEMBRANE PROTEIN"/>
    <property type="match status" value="1"/>
</dbReference>
<dbReference type="InterPro" id="IPR007163">
    <property type="entry name" value="VCA0040-like"/>
</dbReference>
<feature type="transmembrane region" description="Helical" evidence="1">
    <location>
        <begin position="115"/>
        <end position="133"/>
    </location>
</feature>
<feature type="transmembrane region" description="Helical" evidence="1">
    <location>
        <begin position="229"/>
        <end position="248"/>
    </location>
</feature>
<keyword evidence="1" id="KW-1133">Transmembrane helix</keyword>
<dbReference type="AlphaFoldDB" id="A0AAW7YVE6"/>
<comment type="caution">
    <text evidence="2">The sequence shown here is derived from an EMBL/GenBank/DDBJ whole genome shotgun (WGS) entry which is preliminary data.</text>
</comment>
<dbReference type="EMBL" id="JAUOQO010000006">
    <property type="protein sequence ID" value="MDO6574261.1"/>
    <property type="molecule type" value="Genomic_DNA"/>
</dbReference>
<keyword evidence="1" id="KW-0472">Membrane</keyword>
<organism evidence="2 3">
    <name type="scientific">Staphylococcus pasteuri_A</name>
    <dbReference type="NCBI Taxonomy" id="3062664"/>
    <lineage>
        <taxon>Bacteria</taxon>
        <taxon>Bacillati</taxon>
        <taxon>Bacillota</taxon>
        <taxon>Bacilli</taxon>
        <taxon>Bacillales</taxon>
        <taxon>Staphylococcaceae</taxon>
        <taxon>Staphylococcus</taxon>
    </lineage>
</organism>
<dbReference type="PANTHER" id="PTHR37308:SF1">
    <property type="entry name" value="POLYPRENYL-PHOSPHATE TRANSPORTER"/>
    <property type="match status" value="1"/>
</dbReference>
<gene>
    <name evidence="2" type="ORF">Q4528_08820</name>
</gene>
<feature type="transmembrane region" description="Helical" evidence="1">
    <location>
        <begin position="85"/>
        <end position="103"/>
    </location>
</feature>
<accession>A0AAW7YVE6</accession>
<evidence type="ECO:0000313" key="2">
    <source>
        <dbReference type="EMBL" id="MDO6574261.1"/>
    </source>
</evidence>
<feature type="transmembrane region" description="Helical" evidence="1">
    <location>
        <begin position="20"/>
        <end position="36"/>
    </location>
</feature>
<feature type="transmembrane region" description="Helical" evidence="1">
    <location>
        <begin position="254"/>
        <end position="276"/>
    </location>
</feature>